<keyword evidence="5" id="KW-1185">Reference proteome</keyword>
<dbReference type="CDD" id="cd15482">
    <property type="entry name" value="Sialidase_non-viral"/>
    <property type="match status" value="2"/>
</dbReference>
<dbReference type="EMBL" id="VOOR01000012">
    <property type="protein sequence ID" value="TXB64195.1"/>
    <property type="molecule type" value="Genomic_DNA"/>
</dbReference>
<feature type="signal peptide" evidence="2">
    <location>
        <begin position="1"/>
        <end position="20"/>
    </location>
</feature>
<comment type="caution">
    <text evidence="4">The sequence shown here is derived from an EMBL/GenBank/DDBJ whole genome shotgun (WGS) entry which is preliminary data.</text>
</comment>
<dbReference type="InterPro" id="IPR031778">
    <property type="entry name" value="Sortilin_N"/>
</dbReference>
<evidence type="ECO:0000256" key="1">
    <source>
        <dbReference type="ARBA" id="ARBA00022737"/>
    </source>
</evidence>
<evidence type="ECO:0000256" key="2">
    <source>
        <dbReference type="SAM" id="SignalP"/>
    </source>
</evidence>
<organism evidence="4 5">
    <name type="scientific">Phaeodactylibacter luteus</name>
    <dbReference type="NCBI Taxonomy" id="1564516"/>
    <lineage>
        <taxon>Bacteria</taxon>
        <taxon>Pseudomonadati</taxon>
        <taxon>Bacteroidota</taxon>
        <taxon>Saprospiria</taxon>
        <taxon>Saprospirales</taxon>
        <taxon>Haliscomenobacteraceae</taxon>
        <taxon>Phaeodactylibacter</taxon>
    </lineage>
</organism>
<dbReference type="InterPro" id="IPR052025">
    <property type="entry name" value="Xyloglucanase_GH74"/>
</dbReference>
<proteinExistence type="predicted"/>
<accession>A0A5C6RQK4</accession>
<sequence>MKKQLMLWAALLLLAPCLSAQPGTFVEDGLLEGLSWRNIGPHRGGRCVAIAGIPGAPYHFYMGTTGGGIWETRDGGITWNNISDGFLNRGSIGAIAVAPSDPNIIYAGTGEHPVRGVMTSAGDGVYRSDDGGKTWQHLGLKGSRHIADIQIHPQNPDQVWVAVQGAVHGPSEMRGIYYSANGGLTWQQTLFVNETTGASSLSLDRHNPRILYAGLWDHQRSPWQIRSGGPGSGLYRSTDGGLNWEVLDNGLPTAMGKTGIAVSPADPARVYAIIEAEKGGLYRSDDQGESWTLINSDRVGIARAWYYTEIVADPADPETVYVLNAPLLKSTDGGKTLTPIPNPHTDQHALWVNPEQPHILALANDGGATLSYNGGISWSAQDNQPTAQLYRLALDNQFPYRIYAGQQDNSTLSIPSRTQGAGISSKDWYPVAGGESAFIALDPNKPGLVYGGSYLGNLSVYDHQTGQETDIMAYPVLGLAQSPREARYRFNWNAPLIMPLWEPGVLYHGANKVLRSEDGGVSWEEISPDLTRNNTKQQGPGGIPYTNEGAGGEAYHTLSYLAASPREQGVIWAGADDGLVHLSQDGGATWQEVTPPAFKEQEALINCIEPSPHRPGSAFLAVTRYKFDDFEPLAYVTEDYGKTWSRITTGIRGEDFVRTVREDPVREGLLYAGTEQGLYLSFDRGQRWLPFQLNLPRCPITDLAVKGSDLIAATSGRSIWILDGLEPLRQLDTQSQQQAFLFDPAPTVRYLAASSGKAIPGLGQNPANGMQIGYFLPDNLDSAKLTLEIRDDKGQLVRSYSNQKTAAKPYPGGPPPKASLTANKGLNIFYWDLRHEPLPGVPDAFILGNYAGYLAAPGSYTLTLTTPYGVLTAGAEIVTDPRLNASYGDYEKQQAFLKRATALALETQEAVAEVRGVAGQLKRILENLKSAKGPEELIATGEALLLELTTWETNIVQPRQETFQDVINYPNRLAAELMNLKGRFDTPAPSVTLGAQQRLLDLEEAWSTYATEKEVILQQQAQAFNKLYAAHQLPAILLPGADER</sequence>
<evidence type="ECO:0000313" key="4">
    <source>
        <dbReference type="EMBL" id="TXB64195.1"/>
    </source>
</evidence>
<dbReference type="Pfam" id="PF15902">
    <property type="entry name" value="Sortilin-Vps10"/>
    <property type="match status" value="1"/>
</dbReference>
<evidence type="ECO:0000313" key="5">
    <source>
        <dbReference type="Proteomes" id="UP000321580"/>
    </source>
</evidence>
<dbReference type="OrthoDB" id="9757809at2"/>
<reference evidence="4 5" key="1">
    <citation type="submission" date="2019-08" db="EMBL/GenBank/DDBJ databases">
        <title>Genome of Phaeodactylibacter luteus.</title>
        <authorList>
            <person name="Bowman J.P."/>
        </authorList>
    </citation>
    <scope>NUCLEOTIDE SEQUENCE [LARGE SCALE GENOMIC DNA]</scope>
    <source>
        <strain evidence="4 5">KCTC 42180</strain>
    </source>
</reference>
<dbReference type="SUPFAM" id="SSF110296">
    <property type="entry name" value="Oligoxyloglucan reducing end-specific cellobiohydrolase"/>
    <property type="match status" value="3"/>
</dbReference>
<dbReference type="Gene3D" id="2.60.40.4070">
    <property type="match status" value="1"/>
</dbReference>
<keyword evidence="4" id="KW-0378">Hydrolase</keyword>
<feature type="chain" id="PRO_5022844318" evidence="2">
    <location>
        <begin position="21"/>
        <end position="1044"/>
    </location>
</feature>
<dbReference type="RefSeq" id="WP_147166894.1">
    <property type="nucleotide sequence ID" value="NZ_VOOR01000012.1"/>
</dbReference>
<keyword evidence="2" id="KW-0732">Signal</keyword>
<dbReference type="GO" id="GO:0016787">
    <property type="term" value="F:hydrolase activity"/>
    <property type="evidence" value="ECO:0007669"/>
    <property type="project" value="UniProtKB-KW"/>
</dbReference>
<dbReference type="AlphaFoldDB" id="A0A5C6RQK4"/>
<dbReference type="Proteomes" id="UP000321580">
    <property type="component" value="Unassembled WGS sequence"/>
</dbReference>
<gene>
    <name evidence="4" type="ORF">FRY97_07505</name>
</gene>
<protein>
    <submittedName>
        <fullName evidence="4">Glycosyl hydrolase</fullName>
    </submittedName>
</protein>
<dbReference type="PANTHER" id="PTHR43739">
    <property type="entry name" value="XYLOGLUCANASE (EUROFUNG)"/>
    <property type="match status" value="1"/>
</dbReference>
<dbReference type="PANTHER" id="PTHR43739:SF5">
    <property type="entry name" value="EXO-ALPHA-SIALIDASE"/>
    <property type="match status" value="1"/>
</dbReference>
<dbReference type="Gene3D" id="2.130.10.10">
    <property type="entry name" value="YVTN repeat-like/Quinoprotein amine dehydrogenase"/>
    <property type="match status" value="4"/>
</dbReference>
<name>A0A5C6RQK4_9BACT</name>
<feature type="domain" description="Sortilin N-terminal" evidence="3">
    <location>
        <begin position="69"/>
        <end position="189"/>
    </location>
</feature>
<dbReference type="GO" id="GO:0010411">
    <property type="term" value="P:xyloglucan metabolic process"/>
    <property type="evidence" value="ECO:0007669"/>
    <property type="project" value="TreeGrafter"/>
</dbReference>
<evidence type="ECO:0000259" key="3">
    <source>
        <dbReference type="Pfam" id="PF15902"/>
    </source>
</evidence>
<dbReference type="InterPro" id="IPR015943">
    <property type="entry name" value="WD40/YVTN_repeat-like_dom_sf"/>
</dbReference>
<keyword evidence="1" id="KW-0677">Repeat</keyword>